<dbReference type="PANTHER" id="PTHR11774">
    <property type="entry name" value="GERANYLGERANYL TRANSFERASE TYPE BETA SUBUNIT"/>
    <property type="match status" value="1"/>
</dbReference>
<gene>
    <name evidence="11" type="ORF">CTRG_00312</name>
</gene>
<dbReference type="EC" id="2.5.1.58" evidence="2 9"/>
<dbReference type="Gene3D" id="1.50.10.20">
    <property type="match status" value="1"/>
</dbReference>
<evidence type="ECO:0000256" key="7">
    <source>
        <dbReference type="ARBA" id="ARBA00022737"/>
    </source>
</evidence>
<evidence type="ECO:0000313" key="12">
    <source>
        <dbReference type="Proteomes" id="UP000002037"/>
    </source>
</evidence>
<evidence type="ECO:0000313" key="11">
    <source>
        <dbReference type="EMBL" id="EER35573.1"/>
    </source>
</evidence>
<dbReference type="InterPro" id="IPR045089">
    <property type="entry name" value="PGGT1B-like"/>
</dbReference>
<dbReference type="RefSeq" id="XP_002545531.1">
    <property type="nucleotide sequence ID" value="XM_002545485.1"/>
</dbReference>
<dbReference type="OrthoDB" id="10261146at2759"/>
<comment type="function">
    <text evidence="9">Catalyzes the transfer of a farnesyl moiety from farnesyl diphosphate to a cysteine at the fourth position from the C-terminus of several proteins. The beta subunit is responsible for peptide-binding.</text>
</comment>
<dbReference type="EMBL" id="GG692395">
    <property type="protein sequence ID" value="EER35573.1"/>
    <property type="molecule type" value="Genomic_DNA"/>
</dbReference>
<evidence type="ECO:0000256" key="6">
    <source>
        <dbReference type="ARBA" id="ARBA00022723"/>
    </source>
</evidence>
<dbReference type="AlphaFoldDB" id="C5M2M3"/>
<name>C5M2M3_CANTT</name>
<keyword evidence="6 9" id="KW-0479">Metal-binding</keyword>
<dbReference type="KEGG" id="ctp:CTRG_00312"/>
<dbReference type="GO" id="GO:0004660">
    <property type="term" value="F:protein farnesyltransferase activity"/>
    <property type="evidence" value="ECO:0007669"/>
    <property type="project" value="UniProtKB-UniRule"/>
</dbReference>
<dbReference type="eggNOG" id="KOG0365">
    <property type="taxonomic scope" value="Eukaryota"/>
</dbReference>
<comment type="cofactor">
    <cofactor evidence="9">
        <name>Zn(2+)</name>
        <dbReference type="ChEBI" id="CHEBI:29105"/>
    </cofactor>
    <text evidence="9">Binds 1 zinc ion per subunit.</text>
</comment>
<keyword evidence="8 9" id="KW-0862">Zinc</keyword>
<proteinExistence type="inferred from homology"/>
<dbReference type="GeneID" id="8300579"/>
<organism evidence="11 12">
    <name type="scientific">Candida tropicalis (strain ATCC MYA-3404 / T1)</name>
    <name type="common">Yeast</name>
    <dbReference type="NCBI Taxonomy" id="294747"/>
    <lineage>
        <taxon>Eukaryota</taxon>
        <taxon>Fungi</taxon>
        <taxon>Dikarya</taxon>
        <taxon>Ascomycota</taxon>
        <taxon>Saccharomycotina</taxon>
        <taxon>Pichiomycetes</taxon>
        <taxon>Debaryomycetaceae</taxon>
        <taxon>Candida/Lodderomyces clade</taxon>
        <taxon>Candida</taxon>
    </lineage>
</organism>
<comment type="catalytic activity">
    <reaction evidence="9">
        <text>L-cysteinyl-[protein] + (2E,6E)-farnesyl diphosphate = S-(2E,6E)-farnesyl-L-cysteinyl-[protein] + diphosphate</text>
        <dbReference type="Rhea" id="RHEA:13345"/>
        <dbReference type="Rhea" id="RHEA-COMP:10131"/>
        <dbReference type="Rhea" id="RHEA-COMP:11535"/>
        <dbReference type="ChEBI" id="CHEBI:29950"/>
        <dbReference type="ChEBI" id="CHEBI:33019"/>
        <dbReference type="ChEBI" id="CHEBI:86019"/>
        <dbReference type="ChEBI" id="CHEBI:175763"/>
    </reaction>
</comment>
<evidence type="ECO:0000256" key="8">
    <source>
        <dbReference type="ARBA" id="ARBA00022833"/>
    </source>
</evidence>
<sequence>MDSQKSKIEYLMNIINSSSSSSSSTQEIFTNTSDMVSSLSNTDSSWIPHKSEIAENTEYISDTTELQRDTELVILDEYSNNPDLNFNKDAHLKFIINSFSRKMPGAYRVLDANHTWMTYWLLNSYYLINSDPIDKITNDLIVNKVQECIVDDGRGGIAGGSNQLGHVASTYAGILTLALTKQFELLDSIRLNLYDWLMSLKLPNGSFLMHEQGESDTRSTYCVLIIANLLNIATEELLEGVEDWIDMCQTYEGGFSNVPNTEAHGGYTFCAVASYFLLHSKFPVSNQKEDDLGFNLDFLTSWCIQRQHGLEGGLDGRTNKLVDACYSFWVGALFPLVELLNESTTPLFNREALEHYILRIAQEDNGGFKDKPGKNVDFYHTNYSLAGLSILEHTYTLNNDTVEPLAFQLEVKIDKDENTFTNPVHPVFGIPMNFVQECKQVFASKSLTRE</sequence>
<keyword evidence="12" id="KW-1185">Reference proteome</keyword>
<evidence type="ECO:0000256" key="4">
    <source>
        <dbReference type="ARBA" id="ARBA00022602"/>
    </source>
</evidence>
<dbReference type="CDD" id="cd02893">
    <property type="entry name" value="FTase"/>
    <property type="match status" value="1"/>
</dbReference>
<comment type="subunit">
    <text evidence="9">Heterodimer of an alpha and a beta subunit.</text>
</comment>
<dbReference type="VEuPathDB" id="FungiDB:CTRG_00312"/>
<dbReference type="InterPro" id="IPR026872">
    <property type="entry name" value="FTB"/>
</dbReference>
<reference evidence="11 12" key="1">
    <citation type="journal article" date="2009" name="Nature">
        <title>Evolution of pathogenicity and sexual reproduction in eight Candida genomes.</title>
        <authorList>
            <person name="Butler G."/>
            <person name="Rasmussen M.D."/>
            <person name="Lin M.F."/>
            <person name="Santos M.A."/>
            <person name="Sakthikumar S."/>
            <person name="Munro C.A."/>
            <person name="Rheinbay E."/>
            <person name="Grabherr M."/>
            <person name="Forche A."/>
            <person name="Reedy J.L."/>
            <person name="Agrafioti I."/>
            <person name="Arnaud M.B."/>
            <person name="Bates S."/>
            <person name="Brown A.J."/>
            <person name="Brunke S."/>
            <person name="Costanzo M.C."/>
            <person name="Fitzpatrick D.A."/>
            <person name="de Groot P.W."/>
            <person name="Harris D."/>
            <person name="Hoyer L.L."/>
            <person name="Hube B."/>
            <person name="Klis F.M."/>
            <person name="Kodira C."/>
            <person name="Lennard N."/>
            <person name="Logue M.E."/>
            <person name="Martin R."/>
            <person name="Neiman A.M."/>
            <person name="Nikolaou E."/>
            <person name="Quail M.A."/>
            <person name="Quinn J."/>
            <person name="Santos M.C."/>
            <person name="Schmitzberger F.F."/>
            <person name="Sherlock G."/>
            <person name="Shah P."/>
            <person name="Silverstein K.A."/>
            <person name="Skrzypek M.S."/>
            <person name="Soll D."/>
            <person name="Staggs R."/>
            <person name="Stansfield I."/>
            <person name="Stumpf M.P."/>
            <person name="Sudbery P.E."/>
            <person name="Srikantha T."/>
            <person name="Zeng Q."/>
            <person name="Berman J."/>
            <person name="Berriman M."/>
            <person name="Heitman J."/>
            <person name="Gow N.A."/>
            <person name="Lorenz M.C."/>
            <person name="Birren B.W."/>
            <person name="Kellis M."/>
            <person name="Cuomo C.A."/>
        </authorList>
    </citation>
    <scope>NUCLEOTIDE SEQUENCE [LARGE SCALE GENOMIC DNA]</scope>
    <source>
        <strain evidence="12">ATCC MYA-3404 / T1</strain>
    </source>
</reference>
<dbReference type="PANTHER" id="PTHR11774:SF6">
    <property type="entry name" value="PROTEIN FARNESYLTRANSFERASE SUBUNIT BETA"/>
    <property type="match status" value="1"/>
</dbReference>
<keyword evidence="5 9" id="KW-0808">Transferase</keyword>
<evidence type="ECO:0000256" key="1">
    <source>
        <dbReference type="ARBA" id="ARBA00010497"/>
    </source>
</evidence>
<evidence type="ECO:0000259" key="10">
    <source>
        <dbReference type="Pfam" id="PF00432"/>
    </source>
</evidence>
<feature type="domain" description="Prenyltransferase alpha-alpha toroid" evidence="10">
    <location>
        <begin position="86"/>
        <end position="428"/>
    </location>
</feature>
<evidence type="ECO:0000256" key="9">
    <source>
        <dbReference type="RuleBase" id="RU365056"/>
    </source>
</evidence>
<dbReference type="Pfam" id="PF00432">
    <property type="entry name" value="Prenyltrans"/>
    <property type="match status" value="1"/>
</dbReference>
<accession>C5M2M3</accession>
<evidence type="ECO:0000256" key="2">
    <source>
        <dbReference type="ARBA" id="ARBA00012702"/>
    </source>
</evidence>
<evidence type="ECO:0000256" key="5">
    <source>
        <dbReference type="ARBA" id="ARBA00022679"/>
    </source>
</evidence>
<dbReference type="Proteomes" id="UP000002037">
    <property type="component" value="Unassembled WGS sequence"/>
</dbReference>
<dbReference type="STRING" id="294747.C5M2M3"/>
<keyword evidence="4 9" id="KW-0637">Prenyltransferase</keyword>
<comment type="similarity">
    <text evidence="1 9">Belongs to the protein prenyltransferase subunit beta family.</text>
</comment>
<dbReference type="GO" id="GO:0051604">
    <property type="term" value="P:protein maturation"/>
    <property type="evidence" value="ECO:0007669"/>
    <property type="project" value="EnsemblFungi"/>
</dbReference>
<dbReference type="HOGENOM" id="CLU_028946_0_2_1"/>
<dbReference type="GO" id="GO:0005965">
    <property type="term" value="C:protein farnesyltransferase complex"/>
    <property type="evidence" value="ECO:0007669"/>
    <property type="project" value="UniProtKB-UniRule"/>
</dbReference>
<keyword evidence="7" id="KW-0677">Repeat</keyword>
<protein>
    <recommendedName>
        <fullName evidence="3 9">Protein farnesyltransferase subunit beta</fullName>
        <shortName evidence="9">FTase-beta</shortName>
        <ecNumber evidence="2 9">2.5.1.58</ecNumber>
    </recommendedName>
</protein>
<evidence type="ECO:0000256" key="3">
    <source>
        <dbReference type="ARBA" id="ARBA00015798"/>
    </source>
</evidence>
<dbReference type="SUPFAM" id="SSF48239">
    <property type="entry name" value="Terpenoid cyclases/Protein prenyltransferases"/>
    <property type="match status" value="1"/>
</dbReference>
<dbReference type="InterPro" id="IPR008930">
    <property type="entry name" value="Terpenoid_cyclase/PrenylTrfase"/>
</dbReference>
<dbReference type="InterPro" id="IPR001330">
    <property type="entry name" value="Prenyltrans"/>
</dbReference>
<dbReference type="GO" id="GO:0097354">
    <property type="term" value="P:prenylation"/>
    <property type="evidence" value="ECO:0007669"/>
    <property type="project" value="UniProtKB-UniRule"/>
</dbReference>
<dbReference type="GO" id="GO:0008270">
    <property type="term" value="F:zinc ion binding"/>
    <property type="evidence" value="ECO:0007669"/>
    <property type="project" value="UniProtKB-UniRule"/>
</dbReference>